<dbReference type="SUPFAM" id="SSF48726">
    <property type="entry name" value="Immunoglobulin"/>
    <property type="match status" value="10"/>
</dbReference>
<dbReference type="SMART" id="SM00409">
    <property type="entry name" value="IG"/>
    <property type="match status" value="10"/>
</dbReference>
<dbReference type="PANTHER" id="PTHR13817:SF73">
    <property type="entry name" value="FIBRONECTIN TYPE-III DOMAIN-CONTAINING PROTEIN"/>
    <property type="match status" value="1"/>
</dbReference>
<evidence type="ECO:0000256" key="2">
    <source>
        <dbReference type="SAM" id="Phobius"/>
    </source>
</evidence>
<dbReference type="PROSITE" id="PS50853">
    <property type="entry name" value="FN3"/>
    <property type="match status" value="1"/>
</dbReference>
<dbReference type="GO" id="GO:0009653">
    <property type="term" value="P:anatomical structure morphogenesis"/>
    <property type="evidence" value="ECO:0007669"/>
    <property type="project" value="UniProtKB-ARBA"/>
</dbReference>
<feature type="transmembrane region" description="Helical" evidence="2">
    <location>
        <begin position="1234"/>
        <end position="1256"/>
    </location>
</feature>
<feature type="domain" description="Fibronectin type-III" evidence="4">
    <location>
        <begin position="955"/>
        <end position="1049"/>
    </location>
</feature>
<proteinExistence type="predicted"/>
<dbReference type="InterPro" id="IPR003961">
    <property type="entry name" value="FN3_dom"/>
</dbReference>
<dbReference type="CDD" id="cd00063">
    <property type="entry name" value="FN3"/>
    <property type="match status" value="2"/>
</dbReference>
<dbReference type="Gene3D" id="2.60.40.10">
    <property type="entry name" value="Immunoglobulins"/>
    <property type="match status" value="14"/>
</dbReference>
<gene>
    <name evidence="5" type="ORF">ONB1V03_LOCUS4922</name>
</gene>
<dbReference type="InterPro" id="IPR003599">
    <property type="entry name" value="Ig_sub"/>
</dbReference>
<feature type="domain" description="Ig-like" evidence="3">
    <location>
        <begin position="525"/>
        <end position="617"/>
    </location>
</feature>
<dbReference type="InterPro" id="IPR007110">
    <property type="entry name" value="Ig-like_dom"/>
</dbReference>
<keyword evidence="1" id="KW-0677">Repeat</keyword>
<feature type="domain" description="Ig-like" evidence="3">
    <location>
        <begin position="63"/>
        <end position="154"/>
    </location>
</feature>
<dbReference type="SMART" id="SM00408">
    <property type="entry name" value="IGc2"/>
    <property type="match status" value="8"/>
</dbReference>
<dbReference type="SMART" id="SM00060">
    <property type="entry name" value="FN3"/>
    <property type="match status" value="3"/>
</dbReference>
<feature type="domain" description="Ig-like" evidence="3">
    <location>
        <begin position="334"/>
        <end position="424"/>
    </location>
</feature>
<dbReference type="Proteomes" id="UP000728032">
    <property type="component" value="Unassembled WGS sequence"/>
</dbReference>
<organism evidence="5">
    <name type="scientific">Oppiella nova</name>
    <dbReference type="NCBI Taxonomy" id="334625"/>
    <lineage>
        <taxon>Eukaryota</taxon>
        <taxon>Metazoa</taxon>
        <taxon>Ecdysozoa</taxon>
        <taxon>Arthropoda</taxon>
        <taxon>Chelicerata</taxon>
        <taxon>Arachnida</taxon>
        <taxon>Acari</taxon>
        <taxon>Acariformes</taxon>
        <taxon>Sarcoptiformes</taxon>
        <taxon>Oribatida</taxon>
        <taxon>Brachypylina</taxon>
        <taxon>Oppioidea</taxon>
        <taxon>Oppiidae</taxon>
        <taxon>Oppiella</taxon>
    </lineage>
</organism>
<dbReference type="EMBL" id="CAJPVJ010001837">
    <property type="protein sequence ID" value="CAG2165379.1"/>
    <property type="molecule type" value="Genomic_DNA"/>
</dbReference>
<dbReference type="PANTHER" id="PTHR13817">
    <property type="entry name" value="TITIN"/>
    <property type="match status" value="1"/>
</dbReference>
<feature type="domain" description="Ig-like" evidence="3">
    <location>
        <begin position="252"/>
        <end position="330"/>
    </location>
</feature>
<accession>A0A7R9LQU9</accession>
<feature type="domain" description="Ig-like" evidence="3">
    <location>
        <begin position="823"/>
        <end position="946"/>
    </location>
</feature>
<name>A0A7R9LQU9_9ACAR</name>
<keyword evidence="2" id="KW-0472">Membrane</keyword>
<evidence type="ECO:0000259" key="4">
    <source>
        <dbReference type="PROSITE" id="PS50853"/>
    </source>
</evidence>
<evidence type="ECO:0000313" key="6">
    <source>
        <dbReference type="Proteomes" id="UP000728032"/>
    </source>
</evidence>
<dbReference type="PROSITE" id="PS50835">
    <property type="entry name" value="IG_LIKE"/>
    <property type="match status" value="8"/>
</dbReference>
<dbReference type="InterPro" id="IPR013783">
    <property type="entry name" value="Ig-like_fold"/>
</dbReference>
<keyword evidence="2" id="KW-0812">Transmembrane</keyword>
<dbReference type="SUPFAM" id="SSF49265">
    <property type="entry name" value="Fibronectin type III"/>
    <property type="match status" value="2"/>
</dbReference>
<feature type="domain" description="Ig-like" evidence="3">
    <location>
        <begin position="430"/>
        <end position="519"/>
    </location>
</feature>
<dbReference type="InterPro" id="IPR003598">
    <property type="entry name" value="Ig_sub2"/>
</dbReference>
<evidence type="ECO:0000313" key="5">
    <source>
        <dbReference type="EMBL" id="CAD7644896.1"/>
    </source>
</evidence>
<dbReference type="InterPro" id="IPR050964">
    <property type="entry name" value="Striated_Muscle_Regulatory"/>
</dbReference>
<evidence type="ECO:0008006" key="7">
    <source>
        <dbReference type="Google" id="ProtNLM"/>
    </source>
</evidence>
<reference evidence="5" key="1">
    <citation type="submission" date="2020-11" db="EMBL/GenBank/DDBJ databases">
        <authorList>
            <person name="Tran Van P."/>
        </authorList>
    </citation>
    <scope>NUCLEOTIDE SEQUENCE</scope>
</reference>
<feature type="domain" description="Ig-like" evidence="3">
    <location>
        <begin position="621"/>
        <end position="713"/>
    </location>
</feature>
<dbReference type="Pfam" id="PF00041">
    <property type="entry name" value="fn3"/>
    <property type="match status" value="1"/>
</dbReference>
<keyword evidence="6" id="KW-1185">Reference proteome</keyword>
<sequence>MVLQNGQTLKTSPEANYNIENSKKFSILSIDAITRSDSANYTCLVRNAFGSDKQSVLLSIKAPKLGSIVSHKSLSIGSSFQVFCNVEKGSLPVFFEWSRNGQTLKTSPDANYKIENFKKFSTLSIDEITRSDSANYSCLVRNAVGSDTQSVLLSIKAPKLGSSGISHKSLSLGSNFQIFCNVETGSLPVFFEWSRNGQTLKPSPDANYKIENSKMFSAFTIETIDRRDSANYSCVVRNAFGADTQSVLLSIKGSNFQIFCNVETGSLPVFFEWSRNGQTLKTSPDANYKIGNFKMHSTFTIEKINRRDSANYSCVVRNAFGTDSQSVLLSIKAPKLGFSGVSQKSQSIGTHFSVFCTVETGSLPVFFEWSRNGQTLKASPDVNYKIENSKKFSTFSIDAIDRRDAANYTCLVRNAFGTDSQSVLLLIKAPKLGSGITQKSQSIGTHFSVFCTVESGSLPVFFEWSRNGQTLKPSPDVSYKIDNSKMFSTFTIEKIDRKDSANYTCLVRNAFGTDTQSVLLLIKAPKLAFSGVSQKTQSIGSHFQIFCTVETGSLPVFFEWSRNGQTLKPSPDVNYKIENFDRFSTFMISKIVRQDSGNYSCFVRNAFGSDSQNVLLTIKVPKLSKQSSHKNQTEGSYFQLFCSVQKGLNPFFFEWFRDGHQLRQSDPQVNHQIDNFDRYSTLTIESIVSSDAGNYSCLVRNAFGTDSQFVVLTIEDVKSNPNYKVETSDELSILSIASVFRSDSANYSCFVSNTYGTDSQTVVLNVKVPPTWLKEPQDIRVKAGDDVVVECIADGFTQILMKTLSPIDLVKGAEPTSLASYKPTFVRYYTTSSHNGYLTDLDGRKVTEGEVLNLSNFKTGSSETYECIADNAEFTLQRPLVGDPIKWTKDNIKLDKLGTNNYEIFETTTDFGVSSELLLRTTQRTDGSIYKCEAENTHGKDERTIKLVVLEVPGPPTNVHVKEVWSRTARIVWSAPYSGNSPLTKYTIQYWRHQSAPHRLHEFTASSTQTTALIKDLSPGLSYEMTVVGENEVGRGEAADTVTFVTGEEEPSAPGLLHRQLSFPGCWYAQCTSRGGRLVTLPRYVQNSKNAETEIYEYFVRDLSKGTEYAIVVKAYNSAGSGPQSHEMLAHTYDGDLPPAQQLNAIESTGSSISVRWHQKDLRESQTPTTSYTLHYKKEGEPKWKEIPLTQLTTPTPMTDASTFSTYTYNFKVIQNEILNQFFNDGPYYLQPSFTIPLLSAAVIIIIVIIFAFVCVRRIRSRAAAEGCEYQHYLSRWEVFVKRPICRCRGAIYLKLFWSRFGMMLSEDGNAYPTPYATMPMGQGDGSQKPWERPLSHHSMMKKDHHIYDHPQ</sequence>
<dbReference type="InterPro" id="IPR036116">
    <property type="entry name" value="FN3_sf"/>
</dbReference>
<evidence type="ECO:0000259" key="3">
    <source>
        <dbReference type="PROSITE" id="PS50835"/>
    </source>
</evidence>
<evidence type="ECO:0000256" key="1">
    <source>
        <dbReference type="ARBA" id="ARBA00022737"/>
    </source>
</evidence>
<dbReference type="OrthoDB" id="5982258at2759"/>
<protein>
    <recommendedName>
        <fullName evidence="7">Down syndrome cell adhesion molecule-like protein Dscam2</fullName>
    </recommendedName>
</protein>
<dbReference type="GO" id="GO:0030154">
    <property type="term" value="P:cell differentiation"/>
    <property type="evidence" value="ECO:0007669"/>
    <property type="project" value="UniProtKB-ARBA"/>
</dbReference>
<feature type="domain" description="Ig-like" evidence="3">
    <location>
        <begin position="158"/>
        <end position="250"/>
    </location>
</feature>
<dbReference type="InterPro" id="IPR036179">
    <property type="entry name" value="Ig-like_dom_sf"/>
</dbReference>
<keyword evidence="2" id="KW-1133">Transmembrane helix</keyword>
<dbReference type="EMBL" id="OC916662">
    <property type="protein sequence ID" value="CAD7644896.1"/>
    <property type="molecule type" value="Genomic_DNA"/>
</dbReference>
<dbReference type="InterPro" id="IPR013098">
    <property type="entry name" value="Ig_I-set"/>
</dbReference>
<dbReference type="Pfam" id="PF07679">
    <property type="entry name" value="I-set"/>
    <property type="match status" value="9"/>
</dbReference>